<comment type="caution">
    <text evidence="1">The sequence shown here is derived from an EMBL/GenBank/DDBJ whole genome shotgun (WGS) entry which is preliminary data.</text>
</comment>
<dbReference type="EMBL" id="BJYT01000004">
    <property type="protein sequence ID" value="GEO08751.1"/>
    <property type="molecule type" value="Genomic_DNA"/>
</dbReference>
<reference evidence="1 2" key="1">
    <citation type="submission" date="2019-07" db="EMBL/GenBank/DDBJ databases">
        <title>Whole genome shotgun sequence of Segetibacter aerophilus NBRC 106135.</title>
        <authorList>
            <person name="Hosoyama A."/>
            <person name="Uohara A."/>
            <person name="Ohji S."/>
            <person name="Ichikawa N."/>
        </authorList>
    </citation>
    <scope>NUCLEOTIDE SEQUENCE [LARGE SCALE GENOMIC DNA]</scope>
    <source>
        <strain evidence="1 2">NBRC 106135</strain>
    </source>
</reference>
<dbReference type="RefSeq" id="WP_147202817.1">
    <property type="nucleotide sequence ID" value="NZ_BJYT01000004.1"/>
</dbReference>
<name>A0A512B9W6_9BACT</name>
<sequence>MPKFRKKPVVIEAIQYTGKNQAEIISFTGNKAKTLGDQGTSIMIPTLEGDMYANAGDFIIRGVSGEFYPCKPDIFEITYEPAD</sequence>
<accession>A0A512B9W6</accession>
<gene>
    <name evidence="1" type="ORF">SAE01_12470</name>
</gene>
<evidence type="ECO:0000313" key="1">
    <source>
        <dbReference type="EMBL" id="GEO08751.1"/>
    </source>
</evidence>
<proteinExistence type="predicted"/>
<dbReference type="OrthoDB" id="121684at2"/>
<keyword evidence="2" id="KW-1185">Reference proteome</keyword>
<protein>
    <recommendedName>
        <fullName evidence="3">Phage protein</fullName>
    </recommendedName>
</protein>
<evidence type="ECO:0008006" key="3">
    <source>
        <dbReference type="Google" id="ProtNLM"/>
    </source>
</evidence>
<dbReference type="Proteomes" id="UP000321513">
    <property type="component" value="Unassembled WGS sequence"/>
</dbReference>
<organism evidence="1 2">
    <name type="scientific">Segetibacter aerophilus</name>
    <dbReference type="NCBI Taxonomy" id="670293"/>
    <lineage>
        <taxon>Bacteria</taxon>
        <taxon>Pseudomonadati</taxon>
        <taxon>Bacteroidota</taxon>
        <taxon>Chitinophagia</taxon>
        <taxon>Chitinophagales</taxon>
        <taxon>Chitinophagaceae</taxon>
        <taxon>Segetibacter</taxon>
    </lineage>
</organism>
<dbReference type="AlphaFoldDB" id="A0A512B9W6"/>
<evidence type="ECO:0000313" key="2">
    <source>
        <dbReference type="Proteomes" id="UP000321513"/>
    </source>
</evidence>